<proteinExistence type="predicted"/>
<evidence type="ECO:0000313" key="3">
    <source>
        <dbReference type="Proteomes" id="UP001501508"/>
    </source>
</evidence>
<name>A0ABP8LWW5_9BACT</name>
<feature type="transmembrane region" description="Helical" evidence="1">
    <location>
        <begin position="31"/>
        <end position="53"/>
    </location>
</feature>
<keyword evidence="1" id="KW-0472">Membrane</keyword>
<sequence>MNVKNRYALLFLITGQVMILFGAMLKVQQNSYTNFLFIAGLGLSLVGAVIFVINMYHKR</sequence>
<organism evidence="2 3">
    <name type="scientific">Ravibacter arvi</name>
    <dbReference type="NCBI Taxonomy" id="2051041"/>
    <lineage>
        <taxon>Bacteria</taxon>
        <taxon>Pseudomonadati</taxon>
        <taxon>Bacteroidota</taxon>
        <taxon>Cytophagia</taxon>
        <taxon>Cytophagales</taxon>
        <taxon>Spirosomataceae</taxon>
        <taxon>Ravibacter</taxon>
    </lineage>
</organism>
<feature type="transmembrane region" description="Helical" evidence="1">
    <location>
        <begin position="7"/>
        <end position="25"/>
    </location>
</feature>
<evidence type="ECO:0000256" key="1">
    <source>
        <dbReference type="SAM" id="Phobius"/>
    </source>
</evidence>
<gene>
    <name evidence="2" type="ORF">GCM10023091_17380</name>
</gene>
<protein>
    <submittedName>
        <fullName evidence="2">Uncharacterized protein</fullName>
    </submittedName>
</protein>
<keyword evidence="1" id="KW-0812">Transmembrane</keyword>
<accession>A0ABP8LWW5</accession>
<dbReference type="Proteomes" id="UP001501508">
    <property type="component" value="Unassembled WGS sequence"/>
</dbReference>
<reference evidence="3" key="1">
    <citation type="journal article" date="2019" name="Int. J. Syst. Evol. Microbiol.">
        <title>The Global Catalogue of Microorganisms (GCM) 10K type strain sequencing project: providing services to taxonomists for standard genome sequencing and annotation.</title>
        <authorList>
            <consortium name="The Broad Institute Genomics Platform"/>
            <consortium name="The Broad Institute Genome Sequencing Center for Infectious Disease"/>
            <person name="Wu L."/>
            <person name="Ma J."/>
        </authorList>
    </citation>
    <scope>NUCLEOTIDE SEQUENCE [LARGE SCALE GENOMIC DNA]</scope>
    <source>
        <strain evidence="3">JCM 31920</strain>
    </source>
</reference>
<comment type="caution">
    <text evidence="2">The sequence shown here is derived from an EMBL/GenBank/DDBJ whole genome shotgun (WGS) entry which is preliminary data.</text>
</comment>
<dbReference type="EMBL" id="BAABEY010000018">
    <property type="protein sequence ID" value="GAA4437748.1"/>
    <property type="molecule type" value="Genomic_DNA"/>
</dbReference>
<evidence type="ECO:0000313" key="2">
    <source>
        <dbReference type="EMBL" id="GAA4437748.1"/>
    </source>
</evidence>
<keyword evidence="1" id="KW-1133">Transmembrane helix</keyword>
<keyword evidence="3" id="KW-1185">Reference proteome</keyword>